<dbReference type="InterPro" id="IPR036709">
    <property type="entry name" value="Autotransporte_beta_dom_sf"/>
</dbReference>
<sequence length="613" mass="68866">MLSTFKYSLIFLFISLLITSVEAFELVSGRGDINLFHKDQMKKIDGNSINGAIGINQDTLIMTASNSYARFINDRGDILIIGPNSKVTIELKSTFAGDLIALHDGNIRVIAKKQRKVTKGKFDRIFIRTNSAVAAAETADFLLSYNLFNNVTGLLSFNGESAFKRIDKTHDLSAGQRLIYRRSSKGSQLKYKFHKDTGLSEKLKLANDTLFGDERKNVSTLYRGQYSATFHDARPASMPVKINPIQLTLLYRNTNLDMTLYSDSMDYGQGDDATVAAFPLKGDLLRPAEQVTSYRGQYSTYQKKYAPKAGGLVDIRTGIYIPPENDAIFDESFRVYIPRKIGRINAVNGNFVSPKNLKIDPNKGFVTVNNTHESLKNQQMLNNLLKSNLLLASYQNVSRKKMSMAERYSANIVGLSIVNQGLTHTYNNDEFDFSSRGIELSLILIGNGVIRPFAKFKLLNENFEQLTSSKEVERFYHMNLGLDYLLNENFYLSGQISIDEAPIYLSSTNTITLATINSLIGEVGAKVIRSKRYDIFVFGGAKYNHSNEDDEFDMVSGFGFYAGAKAEYWINRRSYFYGDLSYINHSLSIVGNSNDSDIDMSGTILNLGYRYSF</sequence>
<dbReference type="SUPFAM" id="SSF103515">
    <property type="entry name" value="Autotransporter"/>
    <property type="match status" value="1"/>
</dbReference>
<evidence type="ECO:0000313" key="2">
    <source>
        <dbReference type="Proteomes" id="UP000443582"/>
    </source>
</evidence>
<gene>
    <name evidence="1" type="ORF">DAY19_11200</name>
</gene>
<name>A0ABY0IC55_9BACT</name>
<proteinExistence type="predicted"/>
<evidence type="ECO:0000313" key="1">
    <source>
        <dbReference type="EMBL" id="RZF20546.1"/>
    </source>
</evidence>
<dbReference type="RefSeq" id="WP_115362467.1">
    <property type="nucleotide sequence ID" value="NZ_QDKL01000003.1"/>
</dbReference>
<evidence type="ECO:0008006" key="3">
    <source>
        <dbReference type="Google" id="ProtNLM"/>
    </source>
</evidence>
<dbReference type="EMBL" id="QDKL01000003">
    <property type="protein sequence ID" value="RZF20546.1"/>
    <property type="molecule type" value="Genomic_DNA"/>
</dbReference>
<reference evidence="2" key="1">
    <citation type="journal article" date="2019" name="Int. J. Syst. Evol. Microbiol.">
        <title>Halobacteriovorax valvorus sp. nov., a novel prokaryotic predator isolated from coastal seawater of China.</title>
        <authorList>
            <person name="Chen M.-X."/>
        </authorList>
    </citation>
    <scope>NUCLEOTIDE SEQUENCE [LARGE SCALE GENOMIC DNA]</scope>
    <source>
        <strain evidence="2">BL9</strain>
    </source>
</reference>
<accession>A0ABY0IC55</accession>
<keyword evidence="2" id="KW-1185">Reference proteome</keyword>
<organism evidence="1 2">
    <name type="scientific">Halobacteriovorax vibrionivorans</name>
    <dbReference type="NCBI Taxonomy" id="2152716"/>
    <lineage>
        <taxon>Bacteria</taxon>
        <taxon>Pseudomonadati</taxon>
        <taxon>Bdellovibrionota</taxon>
        <taxon>Bacteriovoracia</taxon>
        <taxon>Bacteriovoracales</taxon>
        <taxon>Halobacteriovoraceae</taxon>
        <taxon>Halobacteriovorax</taxon>
    </lineage>
</organism>
<comment type="caution">
    <text evidence="1">The sequence shown here is derived from an EMBL/GenBank/DDBJ whole genome shotgun (WGS) entry which is preliminary data.</text>
</comment>
<protein>
    <recommendedName>
        <fullName evidence="3">FecR protein domain-containing protein</fullName>
    </recommendedName>
</protein>
<dbReference type="Proteomes" id="UP000443582">
    <property type="component" value="Unassembled WGS sequence"/>
</dbReference>